<organism evidence="1 2">
    <name type="scientific">candidate division WOR-3 bacterium</name>
    <dbReference type="NCBI Taxonomy" id="2052148"/>
    <lineage>
        <taxon>Bacteria</taxon>
        <taxon>Bacteria division WOR-3</taxon>
    </lineage>
</organism>
<accession>A0A350HB35</accession>
<evidence type="ECO:0008006" key="3">
    <source>
        <dbReference type="Google" id="ProtNLM"/>
    </source>
</evidence>
<sequence length="130" mass="14944">MFKTLTAARILVKQGLFEEALNILNDIETEENRLKVMYLKALSLEALNKNDSAEELCYKLIDEKFIEENVYEILEKIFSKKKASVKTEDIDLPESELAAAYELLGDTESALKWYYKKIQSLKKKLGADSD</sequence>
<dbReference type="EMBL" id="DMZY01000183">
    <property type="protein sequence ID" value="HAV92751.1"/>
    <property type="molecule type" value="Genomic_DNA"/>
</dbReference>
<protein>
    <recommendedName>
        <fullName evidence="3">Tetratricopeptide repeat protein</fullName>
    </recommendedName>
</protein>
<dbReference type="SUPFAM" id="SSF48452">
    <property type="entry name" value="TPR-like"/>
    <property type="match status" value="1"/>
</dbReference>
<dbReference type="Proteomes" id="UP000264062">
    <property type="component" value="Unassembled WGS sequence"/>
</dbReference>
<dbReference type="Gene3D" id="1.25.40.10">
    <property type="entry name" value="Tetratricopeptide repeat domain"/>
    <property type="match status" value="1"/>
</dbReference>
<gene>
    <name evidence="1" type="ORF">DCW38_06180</name>
</gene>
<dbReference type="AlphaFoldDB" id="A0A350HB35"/>
<evidence type="ECO:0000313" key="2">
    <source>
        <dbReference type="Proteomes" id="UP000264062"/>
    </source>
</evidence>
<evidence type="ECO:0000313" key="1">
    <source>
        <dbReference type="EMBL" id="HAV92751.1"/>
    </source>
</evidence>
<reference evidence="1 2" key="1">
    <citation type="journal article" date="2018" name="Nat. Biotechnol.">
        <title>A standardized bacterial taxonomy based on genome phylogeny substantially revises the tree of life.</title>
        <authorList>
            <person name="Parks D.H."/>
            <person name="Chuvochina M."/>
            <person name="Waite D.W."/>
            <person name="Rinke C."/>
            <person name="Skarshewski A."/>
            <person name="Chaumeil P.A."/>
            <person name="Hugenholtz P."/>
        </authorList>
    </citation>
    <scope>NUCLEOTIDE SEQUENCE [LARGE SCALE GENOMIC DNA]</scope>
    <source>
        <strain evidence="1">UBA9956</strain>
    </source>
</reference>
<proteinExistence type="predicted"/>
<name>A0A350HB35_UNCW3</name>
<comment type="caution">
    <text evidence="1">The sequence shown here is derived from an EMBL/GenBank/DDBJ whole genome shotgun (WGS) entry which is preliminary data.</text>
</comment>
<dbReference type="InterPro" id="IPR011990">
    <property type="entry name" value="TPR-like_helical_dom_sf"/>
</dbReference>